<gene>
    <name evidence="3" type="ORF">TRFO_40198</name>
</gene>
<dbReference type="Gene3D" id="3.30.420.10">
    <property type="entry name" value="Ribonuclease H-like superfamily/Ribonuclease H"/>
    <property type="match status" value="1"/>
</dbReference>
<keyword evidence="4" id="KW-1185">Reference proteome</keyword>
<evidence type="ECO:0000313" key="3">
    <source>
        <dbReference type="EMBL" id="OHS93557.1"/>
    </source>
</evidence>
<reference evidence="3" key="1">
    <citation type="submission" date="2016-10" db="EMBL/GenBank/DDBJ databases">
        <authorList>
            <person name="Benchimol M."/>
            <person name="Almeida L.G."/>
            <person name="Vasconcelos A.T."/>
            <person name="Perreira-Neves A."/>
            <person name="Rosa I.A."/>
            <person name="Tasca T."/>
            <person name="Bogo M.R."/>
            <person name="de Souza W."/>
        </authorList>
    </citation>
    <scope>NUCLEOTIDE SEQUENCE [LARGE SCALE GENOMIC DNA]</scope>
    <source>
        <strain evidence="3">K</strain>
    </source>
</reference>
<dbReference type="RefSeq" id="XP_068346694.1">
    <property type="nucleotide sequence ID" value="XM_068513058.1"/>
</dbReference>
<name>A0A1J4J813_9EUKA</name>
<protein>
    <recommendedName>
        <fullName evidence="2">DDE-1 domain-containing protein</fullName>
    </recommendedName>
</protein>
<dbReference type="EMBL" id="MLAK01001392">
    <property type="protein sequence ID" value="OHS93557.1"/>
    <property type="molecule type" value="Genomic_DNA"/>
</dbReference>
<dbReference type="VEuPathDB" id="TrichDB:TRFO_40198"/>
<comment type="caution">
    <text evidence="3">The sequence shown here is derived from an EMBL/GenBank/DDBJ whole genome shotgun (WGS) entry which is preliminary data.</text>
</comment>
<evidence type="ECO:0000259" key="2">
    <source>
        <dbReference type="Pfam" id="PF03184"/>
    </source>
</evidence>
<accession>A0A1J4J813</accession>
<sequence length="640" mass="75192">MSFLSRLFSFTELVQPEKNNIIPYFNPQCPSKPRRKRINNFRKLLSNPTNDVACQTVASQFTKANTRQAKLILPEVRNITDNFDNSVDNSADNSVDNSINKSNHESIDKHINNFNDVSINNSNENINLNINLISEVKKPINRIAVLNIPFNVKNKPKKYTLNLKKNNFIKSTLNFNFLEGKKILQKLSSKEKLEYGELQKISNETLININTLKSWRYQILSKKKTIASFLINKKGGRHRIFSNADEQQIFKSIVEKMDCCLDIDDIKDIAMTHFLKTERDRLYLEKIKSLNLTTEEEKKQLKDLIDSMSDQEVDSLIEIRFHGSYKWIHSFLQRYNFCFTKTKTSKEGIIDEIYSQNYVISLVEAFHQFPTNKIINIDETCVNYVNEPFRMLSIKGKSHSVNIPTQKQSFTSIGIIDSEGNKYPPYIINKGKTQRAENKNLKLHDEGLVYFHNHSLNGWVTEDIMLEFLDFLSEMIHPPFCLVLDVYKAHRTEKVMNKAKSMNIVLIFVPGNGTHIYQPLDIAVYGILKAILRKKFRIYWKKNNRIEYNDACKLFIEAWNEIPQITIKKSWEKIPNLQSYLKEFNISFFDEEEENYEEENCHYIFDDCDIKFQYELDEATNELEDDCFTIQWKKFIKKYN</sequence>
<dbReference type="InterPro" id="IPR036397">
    <property type="entry name" value="RNaseH_sf"/>
</dbReference>
<dbReference type="InterPro" id="IPR050863">
    <property type="entry name" value="CenT-Element_Derived"/>
</dbReference>
<keyword evidence="1" id="KW-0175">Coiled coil</keyword>
<feature type="coiled-coil region" evidence="1">
    <location>
        <begin position="284"/>
        <end position="311"/>
    </location>
</feature>
<evidence type="ECO:0000313" key="4">
    <source>
        <dbReference type="Proteomes" id="UP000179807"/>
    </source>
</evidence>
<evidence type="ECO:0000256" key="1">
    <source>
        <dbReference type="SAM" id="Coils"/>
    </source>
</evidence>
<organism evidence="3 4">
    <name type="scientific">Tritrichomonas foetus</name>
    <dbReference type="NCBI Taxonomy" id="1144522"/>
    <lineage>
        <taxon>Eukaryota</taxon>
        <taxon>Metamonada</taxon>
        <taxon>Parabasalia</taxon>
        <taxon>Tritrichomonadida</taxon>
        <taxon>Tritrichomonadidae</taxon>
        <taxon>Tritrichomonas</taxon>
    </lineage>
</organism>
<dbReference type="GO" id="GO:0005634">
    <property type="term" value="C:nucleus"/>
    <property type="evidence" value="ECO:0007669"/>
    <property type="project" value="TreeGrafter"/>
</dbReference>
<dbReference type="OrthoDB" id="8191755at2759"/>
<dbReference type="Pfam" id="PF03184">
    <property type="entry name" value="DDE_1"/>
    <property type="match status" value="1"/>
</dbReference>
<dbReference type="GeneID" id="94847762"/>
<dbReference type="GO" id="GO:0003677">
    <property type="term" value="F:DNA binding"/>
    <property type="evidence" value="ECO:0007669"/>
    <property type="project" value="TreeGrafter"/>
</dbReference>
<dbReference type="InterPro" id="IPR004875">
    <property type="entry name" value="DDE_SF_endonuclease_dom"/>
</dbReference>
<dbReference type="AlphaFoldDB" id="A0A1J4J813"/>
<feature type="domain" description="DDE-1" evidence="2">
    <location>
        <begin position="413"/>
        <end position="571"/>
    </location>
</feature>
<proteinExistence type="predicted"/>
<dbReference type="Proteomes" id="UP000179807">
    <property type="component" value="Unassembled WGS sequence"/>
</dbReference>
<dbReference type="PANTHER" id="PTHR19303">
    <property type="entry name" value="TRANSPOSON"/>
    <property type="match status" value="1"/>
</dbReference>